<feature type="transmembrane region" description="Helical" evidence="1">
    <location>
        <begin position="366"/>
        <end position="383"/>
    </location>
</feature>
<proteinExistence type="predicted"/>
<feature type="transmembrane region" description="Helical" evidence="1">
    <location>
        <begin position="443"/>
        <end position="462"/>
    </location>
</feature>
<dbReference type="SUPFAM" id="SSF53448">
    <property type="entry name" value="Nucleotide-diphospho-sugar transferases"/>
    <property type="match status" value="1"/>
</dbReference>
<keyword evidence="1" id="KW-0472">Membrane</keyword>
<dbReference type="InterPro" id="IPR029044">
    <property type="entry name" value="Nucleotide-diphossugar_trans"/>
</dbReference>
<evidence type="ECO:0008006" key="4">
    <source>
        <dbReference type="Google" id="ProtNLM"/>
    </source>
</evidence>
<accession>A0A1G2R6Z5</accession>
<keyword evidence="1" id="KW-1133">Transmembrane helix</keyword>
<feature type="transmembrane region" description="Helical" evidence="1">
    <location>
        <begin position="474"/>
        <end position="497"/>
    </location>
</feature>
<name>A0A1G2R6Z5_9BACT</name>
<organism evidence="2 3">
    <name type="scientific">Candidatus Wildermuthbacteria bacterium RIFCSPHIGHO2_02_FULL_47_17</name>
    <dbReference type="NCBI Taxonomy" id="1802452"/>
    <lineage>
        <taxon>Bacteria</taxon>
        <taxon>Candidatus Wildermuthiibacteriota</taxon>
    </lineage>
</organism>
<feature type="transmembrane region" description="Helical" evidence="1">
    <location>
        <begin position="32"/>
        <end position="51"/>
    </location>
</feature>
<dbReference type="Gene3D" id="3.90.550.10">
    <property type="entry name" value="Spore Coat Polysaccharide Biosynthesis Protein SpsA, Chain A"/>
    <property type="match status" value="1"/>
</dbReference>
<sequence length="519" mass="60097">MINENLPYWLFLGKAGDLSGVKEHTIYRIFEILPGLFSWGTIFGLVALSWLRPTWAAIFIIVFVLFWISRTIYLSFHLRAGYRKMRAQEKIDWLSNLPTANYQPSTISSWRDIYHLIILPMHKEPLEIIRDSFFALMKTDYPKDRMIVILACEESAGEEIKITAEAIEKEFGGAFFKLMVTWHPLDIPGEIAGKGSNETWAAKRARQLIDELAIPYGNIIVSSLDADTAVFPKYFSCLTHHYLTCEKPTRTSFQPIPLFINNIWQAPAFSRVFAFSSTFWHTMNQERPEKLITFSSHAMSFQALVEVGFKQTNVVSDDSRIFWQCFLYYSGDYYVQPLYYPVAMDANAVKSFKRTLINLYKQQRRWAYGVADIPYFLFGFIKNKKIPFGRKFSLGFELIEGHWSWATASFLIFLLGWLPLLLGGQEFSQTLLGYNLPRTISRILTIAMAGLISSAYFAIHTLPPRPPQYGKRKYIFLVAEWFFLPFIMIFFTALPALEAQTRLMLGKYMGFWATPKIRD</sequence>
<dbReference type="Proteomes" id="UP000179258">
    <property type="component" value="Unassembled WGS sequence"/>
</dbReference>
<reference evidence="2 3" key="1">
    <citation type="journal article" date="2016" name="Nat. Commun.">
        <title>Thousands of microbial genomes shed light on interconnected biogeochemical processes in an aquifer system.</title>
        <authorList>
            <person name="Anantharaman K."/>
            <person name="Brown C.T."/>
            <person name="Hug L.A."/>
            <person name="Sharon I."/>
            <person name="Castelle C.J."/>
            <person name="Probst A.J."/>
            <person name="Thomas B.C."/>
            <person name="Singh A."/>
            <person name="Wilkins M.J."/>
            <person name="Karaoz U."/>
            <person name="Brodie E.L."/>
            <person name="Williams K.H."/>
            <person name="Hubbard S.S."/>
            <person name="Banfield J.F."/>
        </authorList>
    </citation>
    <scope>NUCLEOTIDE SEQUENCE [LARGE SCALE GENOMIC DNA]</scope>
</reference>
<evidence type="ECO:0000313" key="3">
    <source>
        <dbReference type="Proteomes" id="UP000179258"/>
    </source>
</evidence>
<dbReference type="EMBL" id="MHTX01000013">
    <property type="protein sequence ID" value="OHA68593.1"/>
    <property type="molecule type" value="Genomic_DNA"/>
</dbReference>
<dbReference type="PANTHER" id="PTHR36851:SF1">
    <property type="entry name" value="GLYCO_TRANS_2-LIKE DOMAIN-CONTAINING PROTEIN"/>
    <property type="match status" value="1"/>
</dbReference>
<comment type="caution">
    <text evidence="2">The sequence shown here is derived from an EMBL/GenBank/DDBJ whole genome shotgun (WGS) entry which is preliminary data.</text>
</comment>
<feature type="transmembrane region" description="Helical" evidence="1">
    <location>
        <begin position="57"/>
        <end position="76"/>
    </location>
</feature>
<dbReference type="PANTHER" id="PTHR36851">
    <property type="entry name" value="UNNAMED PRODUCT"/>
    <property type="match status" value="1"/>
</dbReference>
<evidence type="ECO:0000256" key="1">
    <source>
        <dbReference type="SAM" id="Phobius"/>
    </source>
</evidence>
<feature type="transmembrane region" description="Helical" evidence="1">
    <location>
        <begin position="403"/>
        <end position="422"/>
    </location>
</feature>
<keyword evidence="1" id="KW-0812">Transmembrane</keyword>
<evidence type="ECO:0000313" key="2">
    <source>
        <dbReference type="EMBL" id="OHA68593.1"/>
    </source>
</evidence>
<gene>
    <name evidence="2" type="ORF">A3D59_02570</name>
</gene>
<protein>
    <recommendedName>
        <fullName evidence="4">Glycosyltransferase 2-like domain-containing protein</fullName>
    </recommendedName>
</protein>
<dbReference type="AlphaFoldDB" id="A0A1G2R6Z5"/>